<dbReference type="AlphaFoldDB" id="A0A0C9TSR3"/>
<gene>
    <name evidence="1" type="ORF">M422DRAFT_264717</name>
</gene>
<evidence type="ECO:0000313" key="2">
    <source>
        <dbReference type="Proteomes" id="UP000054279"/>
    </source>
</evidence>
<dbReference type="HOGENOM" id="CLU_2639685_0_0_1"/>
<sequence length="77" mass="8904">MSCEALIAELVTQFTHQICQKLFKKGSIEIPDQLPEFRRPTQQQIRQMIPAVTQRAKRNSDPFTAVHILAQQLPKNF</sequence>
<accession>A0A0C9TSR3</accession>
<name>A0A0C9TSR3_SPHS4</name>
<organism evidence="1 2">
    <name type="scientific">Sphaerobolus stellatus (strain SS14)</name>
    <dbReference type="NCBI Taxonomy" id="990650"/>
    <lineage>
        <taxon>Eukaryota</taxon>
        <taxon>Fungi</taxon>
        <taxon>Dikarya</taxon>
        <taxon>Basidiomycota</taxon>
        <taxon>Agaricomycotina</taxon>
        <taxon>Agaricomycetes</taxon>
        <taxon>Phallomycetidae</taxon>
        <taxon>Geastrales</taxon>
        <taxon>Sphaerobolaceae</taxon>
        <taxon>Sphaerobolus</taxon>
    </lineage>
</organism>
<keyword evidence="2" id="KW-1185">Reference proteome</keyword>
<proteinExistence type="predicted"/>
<reference evidence="1 2" key="1">
    <citation type="submission" date="2014-06" db="EMBL/GenBank/DDBJ databases">
        <title>Evolutionary Origins and Diversification of the Mycorrhizal Mutualists.</title>
        <authorList>
            <consortium name="DOE Joint Genome Institute"/>
            <consortium name="Mycorrhizal Genomics Consortium"/>
            <person name="Kohler A."/>
            <person name="Kuo A."/>
            <person name="Nagy L.G."/>
            <person name="Floudas D."/>
            <person name="Copeland A."/>
            <person name="Barry K.W."/>
            <person name="Cichocki N."/>
            <person name="Veneault-Fourrey C."/>
            <person name="LaButti K."/>
            <person name="Lindquist E.A."/>
            <person name="Lipzen A."/>
            <person name="Lundell T."/>
            <person name="Morin E."/>
            <person name="Murat C."/>
            <person name="Riley R."/>
            <person name="Ohm R."/>
            <person name="Sun H."/>
            <person name="Tunlid A."/>
            <person name="Henrissat B."/>
            <person name="Grigoriev I.V."/>
            <person name="Hibbett D.S."/>
            <person name="Martin F."/>
        </authorList>
    </citation>
    <scope>NUCLEOTIDE SEQUENCE [LARGE SCALE GENOMIC DNA]</scope>
    <source>
        <strain evidence="1 2">SS14</strain>
    </source>
</reference>
<dbReference type="Proteomes" id="UP000054279">
    <property type="component" value="Unassembled WGS sequence"/>
</dbReference>
<dbReference type="EMBL" id="KN837214">
    <property type="protein sequence ID" value="KIJ33328.1"/>
    <property type="molecule type" value="Genomic_DNA"/>
</dbReference>
<protein>
    <submittedName>
        <fullName evidence="1">Uncharacterized protein</fullName>
    </submittedName>
</protein>
<evidence type="ECO:0000313" key="1">
    <source>
        <dbReference type="EMBL" id="KIJ33328.1"/>
    </source>
</evidence>